<dbReference type="GO" id="GO:0009927">
    <property type="term" value="F:histidine phosphotransfer kinase activity"/>
    <property type="evidence" value="ECO:0007669"/>
    <property type="project" value="TreeGrafter"/>
</dbReference>
<dbReference type="SUPFAM" id="SSF55874">
    <property type="entry name" value="ATPase domain of HSP90 chaperone/DNA topoisomerase II/histidine kinase"/>
    <property type="match status" value="1"/>
</dbReference>
<feature type="domain" description="Histidine kinase" evidence="9">
    <location>
        <begin position="405"/>
        <end position="624"/>
    </location>
</feature>
<organism evidence="10 11">
    <name type="scientific">Clostridium botulinum</name>
    <dbReference type="NCBI Taxonomy" id="1491"/>
    <lineage>
        <taxon>Bacteria</taxon>
        <taxon>Bacillati</taxon>
        <taxon>Bacillota</taxon>
        <taxon>Clostridia</taxon>
        <taxon>Eubacteriales</taxon>
        <taxon>Clostridiaceae</taxon>
        <taxon>Clostridium</taxon>
    </lineage>
</organism>
<keyword evidence="4" id="KW-0808">Transferase</keyword>
<dbReference type="EMBL" id="LGVR01000013">
    <property type="protein sequence ID" value="KOA89614.1"/>
    <property type="molecule type" value="Genomic_DNA"/>
</dbReference>
<sequence length="652" mass="75953">MYQLYDDIPFGVIIFREKDLHIQYINYNFGNMFDVDSEFVGRSIDELKIFRKIKGAIENCVNFRVNKKLKQVEILINRYFDITINIKNDIITIFIYEVSQYVNIQNELKHSNENFLCMCSELKTKCDILQTLRNRENDCFIHLKNVLNNISEGIIVYDEFGKFYFCNKASMCLVGDDIKKFDVRGFFNKLSYYDFESKGKDLQQLYHDFKYNNRPIREFIIKLKDNNNNNRYIELNSSSILNEKCVINTVITLKDITSIKSKGIKLQEQREFINDVVNTIDVPIAVVEYDDLNYKLANSKYKDLLFLNNNINDDRVTEPFILDVIHNIFNKDIHKREHVLAPYVIKDKNGNERYYKIKFTGKVSEKSKINKLNKIFIHATDITEEIIHNKELQNISKMKDEFFNMISHELRTPLTIINSSVQLARDIYKEEITRNIGRVLLRVDQNCRRLLKLINNILDISKAEAGFLQLQYSDFDIVVITENIVSSVSIYAKSRGIQLIFDTNEEEKLVALDKDKYEKIILNLLSNAIKFTPKGRKIYVTTTVENNKVKIKVKDQGIGIEEENLKTIFDRFIQIRNSTTNCVQGTGLGLALVKNLVELMGGSIKVSSKLNEGTEFIITFDNIKSNNSLINPSFDLNGDIKNKLVLEFSDIK</sequence>
<keyword evidence="7" id="KW-0067">ATP-binding</keyword>
<evidence type="ECO:0000256" key="1">
    <source>
        <dbReference type="ARBA" id="ARBA00000085"/>
    </source>
</evidence>
<comment type="caution">
    <text evidence="10">The sequence shown here is derived from an EMBL/GenBank/DDBJ whole genome shotgun (WGS) entry which is preliminary data.</text>
</comment>
<keyword evidence="5" id="KW-0547">Nucleotide-binding</keyword>
<evidence type="ECO:0000313" key="11">
    <source>
        <dbReference type="Proteomes" id="UP000037540"/>
    </source>
</evidence>
<keyword evidence="8" id="KW-0902">Two-component regulatory system</keyword>
<dbReference type="GO" id="GO:0000155">
    <property type="term" value="F:phosphorelay sensor kinase activity"/>
    <property type="evidence" value="ECO:0007669"/>
    <property type="project" value="InterPro"/>
</dbReference>
<dbReference type="EC" id="2.7.13.3" evidence="2"/>
<dbReference type="Gene3D" id="3.30.450.20">
    <property type="entry name" value="PAS domain"/>
    <property type="match status" value="2"/>
</dbReference>
<dbReference type="CDD" id="cd00082">
    <property type="entry name" value="HisKA"/>
    <property type="match status" value="1"/>
</dbReference>
<dbReference type="InterPro" id="IPR003594">
    <property type="entry name" value="HATPase_dom"/>
</dbReference>
<evidence type="ECO:0000256" key="3">
    <source>
        <dbReference type="ARBA" id="ARBA00022553"/>
    </source>
</evidence>
<gene>
    <name evidence="10" type="ORF">ADU74_03600</name>
</gene>
<dbReference type="Proteomes" id="UP000037540">
    <property type="component" value="Unassembled WGS sequence"/>
</dbReference>
<dbReference type="AlphaFoldDB" id="A0A9Q1UZ98"/>
<evidence type="ECO:0000256" key="8">
    <source>
        <dbReference type="ARBA" id="ARBA00023012"/>
    </source>
</evidence>
<dbReference type="PANTHER" id="PTHR43047:SF72">
    <property type="entry name" value="OSMOSENSING HISTIDINE PROTEIN KINASE SLN1"/>
    <property type="match status" value="1"/>
</dbReference>
<dbReference type="PRINTS" id="PR00344">
    <property type="entry name" value="BCTRLSENSOR"/>
</dbReference>
<dbReference type="InterPro" id="IPR005467">
    <property type="entry name" value="His_kinase_dom"/>
</dbReference>
<dbReference type="SUPFAM" id="SSF47384">
    <property type="entry name" value="Homodimeric domain of signal transducing histidine kinase"/>
    <property type="match status" value="1"/>
</dbReference>
<dbReference type="GO" id="GO:0005886">
    <property type="term" value="C:plasma membrane"/>
    <property type="evidence" value="ECO:0007669"/>
    <property type="project" value="TreeGrafter"/>
</dbReference>
<dbReference type="InterPro" id="IPR003661">
    <property type="entry name" value="HisK_dim/P_dom"/>
</dbReference>
<dbReference type="FunFam" id="3.30.565.10:FF:000037">
    <property type="entry name" value="Hybrid sensor histidine kinase/response regulator"/>
    <property type="match status" value="1"/>
</dbReference>
<dbReference type="InterPro" id="IPR036890">
    <property type="entry name" value="HATPase_C_sf"/>
</dbReference>
<dbReference type="SMART" id="SM00387">
    <property type="entry name" value="HATPase_c"/>
    <property type="match status" value="1"/>
</dbReference>
<dbReference type="PANTHER" id="PTHR43047">
    <property type="entry name" value="TWO-COMPONENT HISTIDINE PROTEIN KINASE"/>
    <property type="match status" value="1"/>
</dbReference>
<dbReference type="OrthoDB" id="9813394at2"/>
<dbReference type="Gene3D" id="3.30.565.10">
    <property type="entry name" value="Histidine kinase-like ATPase, C-terminal domain"/>
    <property type="match status" value="1"/>
</dbReference>
<dbReference type="SMART" id="SM00388">
    <property type="entry name" value="HisKA"/>
    <property type="match status" value="1"/>
</dbReference>
<dbReference type="InterPro" id="IPR004358">
    <property type="entry name" value="Sig_transdc_His_kin-like_C"/>
</dbReference>
<dbReference type="SUPFAM" id="SSF55785">
    <property type="entry name" value="PYP-like sensor domain (PAS domain)"/>
    <property type="match status" value="1"/>
</dbReference>
<reference evidence="10 11" key="1">
    <citation type="submission" date="2015-07" db="EMBL/GenBank/DDBJ databases">
        <title>Draft genome sequences of 17 French Clostridium botulinum group III.</title>
        <authorList>
            <person name="Woudstra C."/>
            <person name="Le Marechal C."/>
            <person name="Souillard R."/>
            <person name="Bayon-Auboyer M.-H."/>
            <person name="Dessouter D."/>
            <person name="Fach P."/>
        </authorList>
    </citation>
    <scope>NUCLEOTIDE SEQUENCE [LARGE SCALE GENOMIC DNA]</scope>
    <source>
        <strain evidence="10 11">12LNRI-CD</strain>
    </source>
</reference>
<keyword evidence="3" id="KW-0597">Phosphoprotein</keyword>
<dbReference type="RefSeq" id="WP_013725784.1">
    <property type="nucleotide sequence ID" value="NZ_LGVO01000017.1"/>
</dbReference>
<dbReference type="GO" id="GO:0005524">
    <property type="term" value="F:ATP binding"/>
    <property type="evidence" value="ECO:0007669"/>
    <property type="project" value="UniProtKB-KW"/>
</dbReference>
<evidence type="ECO:0000313" key="10">
    <source>
        <dbReference type="EMBL" id="KOA89614.1"/>
    </source>
</evidence>
<dbReference type="FunFam" id="1.10.287.130:FF:000001">
    <property type="entry name" value="Two-component sensor histidine kinase"/>
    <property type="match status" value="1"/>
</dbReference>
<evidence type="ECO:0000256" key="2">
    <source>
        <dbReference type="ARBA" id="ARBA00012438"/>
    </source>
</evidence>
<evidence type="ECO:0000256" key="6">
    <source>
        <dbReference type="ARBA" id="ARBA00022777"/>
    </source>
</evidence>
<proteinExistence type="predicted"/>
<dbReference type="PROSITE" id="PS50109">
    <property type="entry name" value="HIS_KIN"/>
    <property type="match status" value="1"/>
</dbReference>
<dbReference type="Gene3D" id="1.10.287.130">
    <property type="match status" value="1"/>
</dbReference>
<comment type="catalytic activity">
    <reaction evidence="1">
        <text>ATP + protein L-histidine = ADP + protein N-phospho-L-histidine.</text>
        <dbReference type="EC" id="2.7.13.3"/>
    </reaction>
</comment>
<accession>A0A9Q1UZ98</accession>
<dbReference type="Pfam" id="PF02518">
    <property type="entry name" value="HATPase_c"/>
    <property type="match status" value="1"/>
</dbReference>
<dbReference type="InterPro" id="IPR035965">
    <property type="entry name" value="PAS-like_dom_sf"/>
</dbReference>
<evidence type="ECO:0000256" key="4">
    <source>
        <dbReference type="ARBA" id="ARBA00022679"/>
    </source>
</evidence>
<keyword evidence="6 10" id="KW-0418">Kinase</keyword>
<protein>
    <recommendedName>
        <fullName evidence="2">histidine kinase</fullName>
        <ecNumber evidence="2">2.7.13.3</ecNumber>
    </recommendedName>
</protein>
<evidence type="ECO:0000256" key="7">
    <source>
        <dbReference type="ARBA" id="ARBA00022840"/>
    </source>
</evidence>
<name>A0A9Q1UZ98_CLOBO</name>
<evidence type="ECO:0000256" key="5">
    <source>
        <dbReference type="ARBA" id="ARBA00022741"/>
    </source>
</evidence>
<dbReference type="InterPro" id="IPR036097">
    <property type="entry name" value="HisK_dim/P_sf"/>
</dbReference>
<dbReference type="Pfam" id="PF00512">
    <property type="entry name" value="HisKA"/>
    <property type="match status" value="1"/>
</dbReference>
<evidence type="ECO:0000259" key="9">
    <source>
        <dbReference type="PROSITE" id="PS50109"/>
    </source>
</evidence>